<dbReference type="STRING" id="938405.SAMN02927895_01910"/>
<reference evidence="1 2" key="1">
    <citation type="submission" date="2016-10" db="EMBL/GenBank/DDBJ databases">
        <authorList>
            <person name="de Groot N.N."/>
        </authorList>
    </citation>
    <scope>NUCLEOTIDE SEQUENCE [LARGE SCALE GENOMIC DNA]</scope>
    <source>
        <strain evidence="1 2">CPCC 100156</strain>
    </source>
</reference>
<gene>
    <name evidence="1" type="ORF">SAMN04487779_1001819</name>
</gene>
<accession>A0A1G6L9K4</accession>
<keyword evidence="2" id="KW-1185">Reference proteome</keyword>
<dbReference type="Proteomes" id="UP000198925">
    <property type="component" value="Unassembled WGS sequence"/>
</dbReference>
<name>A0A1G6L9K4_9PROT</name>
<evidence type="ECO:0000313" key="1">
    <source>
        <dbReference type="EMBL" id="SDC40062.1"/>
    </source>
</evidence>
<proteinExistence type="predicted"/>
<protein>
    <submittedName>
        <fullName evidence="1">Uncharacterized protein</fullName>
    </submittedName>
</protein>
<evidence type="ECO:0000313" key="2">
    <source>
        <dbReference type="Proteomes" id="UP000198925"/>
    </source>
</evidence>
<dbReference type="AlphaFoldDB" id="A0A1G6L9K4"/>
<organism evidence="1 2">
    <name type="scientific">Belnapia rosea</name>
    <dbReference type="NCBI Taxonomy" id="938405"/>
    <lineage>
        <taxon>Bacteria</taxon>
        <taxon>Pseudomonadati</taxon>
        <taxon>Pseudomonadota</taxon>
        <taxon>Alphaproteobacteria</taxon>
        <taxon>Acetobacterales</taxon>
        <taxon>Roseomonadaceae</taxon>
        <taxon>Belnapia</taxon>
    </lineage>
</organism>
<sequence>MKFTTAGNSKYSLGFLGLIVILTAPLEKGANIMCSNISARLAILLLGLLPGDLMAADEARPLPPPRPVAAPLSGEAPDIGLPHPRLVECRPRYAPQPVPVGPASSDPEQASYGLLLIGMDCADTA</sequence>
<dbReference type="EMBL" id="FMZX01000001">
    <property type="protein sequence ID" value="SDC40062.1"/>
    <property type="molecule type" value="Genomic_DNA"/>
</dbReference>